<evidence type="ECO:0000259" key="2">
    <source>
        <dbReference type="Pfam" id="PF09668"/>
    </source>
</evidence>
<feature type="region of interest" description="Disordered" evidence="1">
    <location>
        <begin position="1"/>
        <end position="24"/>
    </location>
</feature>
<organism evidence="3 4">
    <name type="scientific">Paramormyrops kingsleyae</name>
    <dbReference type="NCBI Taxonomy" id="1676925"/>
    <lineage>
        <taxon>Eukaryota</taxon>
        <taxon>Metazoa</taxon>
        <taxon>Chordata</taxon>
        <taxon>Craniata</taxon>
        <taxon>Vertebrata</taxon>
        <taxon>Euteleostomi</taxon>
        <taxon>Actinopterygii</taxon>
        <taxon>Neopterygii</taxon>
        <taxon>Teleostei</taxon>
        <taxon>Osteoglossocephala</taxon>
        <taxon>Osteoglossomorpha</taxon>
        <taxon>Osteoglossiformes</taxon>
        <taxon>Mormyridae</taxon>
        <taxon>Paramormyrops</taxon>
    </lineage>
</organism>
<dbReference type="Ensembl" id="ENSPKIT00000014190.1">
    <property type="protein sequence ID" value="ENSPKIP00000033302.1"/>
    <property type="gene ID" value="ENSPKIG00000013070.1"/>
</dbReference>
<dbReference type="Proteomes" id="UP000261540">
    <property type="component" value="Unplaced"/>
</dbReference>
<dbReference type="GeneTree" id="ENSGT00950000182999"/>
<dbReference type="AlphaFoldDB" id="A0A3B3SRH7"/>
<evidence type="ECO:0000256" key="1">
    <source>
        <dbReference type="SAM" id="MobiDB-lite"/>
    </source>
</evidence>
<reference evidence="3" key="2">
    <citation type="submission" date="2025-09" db="UniProtKB">
        <authorList>
            <consortium name="Ensembl"/>
        </authorList>
    </citation>
    <scope>IDENTIFICATION</scope>
</reference>
<proteinExistence type="predicted"/>
<feature type="domain" description="Aspartic peptidase DDI1-type" evidence="2">
    <location>
        <begin position="111"/>
        <end position="212"/>
    </location>
</feature>
<dbReference type="InterPro" id="IPR021109">
    <property type="entry name" value="Peptidase_aspartic_dom_sf"/>
</dbReference>
<name>A0A3B3SRH7_9TELE</name>
<evidence type="ECO:0000313" key="4">
    <source>
        <dbReference type="Proteomes" id="UP000261540"/>
    </source>
</evidence>
<keyword evidence="4" id="KW-1185">Reference proteome</keyword>
<dbReference type="Gene3D" id="2.40.70.10">
    <property type="entry name" value="Acid Proteases"/>
    <property type="match status" value="1"/>
</dbReference>
<dbReference type="GO" id="GO:0006508">
    <property type="term" value="P:proteolysis"/>
    <property type="evidence" value="ECO:0007669"/>
    <property type="project" value="InterPro"/>
</dbReference>
<dbReference type="Pfam" id="PF09668">
    <property type="entry name" value="Asp_protease"/>
    <property type="match status" value="1"/>
</dbReference>
<dbReference type="PANTHER" id="PTHR12917:SF16">
    <property type="entry name" value="NUCLEAR RECEPTOR-INTERACTING PROTEIN 3"/>
    <property type="match status" value="1"/>
</dbReference>
<dbReference type="SUPFAM" id="SSF50630">
    <property type="entry name" value="Acid proteases"/>
    <property type="match status" value="1"/>
</dbReference>
<dbReference type="STRING" id="1676925.ENSPKIP00000033302"/>
<protein>
    <submittedName>
        <fullName evidence="3">Nuclear receptor interacting protein 3</fullName>
    </submittedName>
</protein>
<evidence type="ECO:0000313" key="3">
    <source>
        <dbReference type="Ensembl" id="ENSPKIP00000033302.1"/>
    </source>
</evidence>
<dbReference type="InterPro" id="IPR019103">
    <property type="entry name" value="Peptidase_aspartic_DDI1-type"/>
</dbReference>
<dbReference type="GO" id="GO:0004190">
    <property type="term" value="F:aspartic-type endopeptidase activity"/>
    <property type="evidence" value="ECO:0007669"/>
    <property type="project" value="InterPro"/>
</dbReference>
<dbReference type="PANTHER" id="PTHR12917">
    <property type="entry name" value="ASPARTYL PROTEASE DDI-RELATED"/>
    <property type="match status" value="1"/>
</dbReference>
<reference evidence="3" key="1">
    <citation type="submission" date="2025-08" db="UniProtKB">
        <authorList>
            <consortium name="Ensembl"/>
        </authorList>
    </citation>
    <scope>IDENTIFICATION</scope>
</reference>
<sequence>MLHPRMRSDGNMENRESAAIRQQRRMKQTLQFIHKDSADLLPLDGLKKLGTSKEMQPHNILQRRLMDANMSRCKQNNRGVKPPNNGAVLQSIGSHLGKQESFIQPEEDDYVFVNCKCWGRETKVLIDTGCKANLMSTACVERLGLKERVNMNKTEMDSLPLWRNLQPQGHIEKVTLVIGQVKIECTVTVVEHEKSFMSLGARTLKSQRCVIDMEKQMLVLGRVEREQVQFVDCRSGLLD</sequence>
<accession>A0A3B3SRH7</accession>
<dbReference type="OrthoDB" id="1047367at2759"/>
<feature type="compositionally biased region" description="Basic and acidic residues" evidence="1">
    <location>
        <begin position="1"/>
        <end position="18"/>
    </location>
</feature>